<organism evidence="2 3">
    <name type="scientific">Cynoglossus semilaevis</name>
    <name type="common">Tongue sole</name>
    <dbReference type="NCBI Taxonomy" id="244447"/>
    <lineage>
        <taxon>Eukaryota</taxon>
        <taxon>Metazoa</taxon>
        <taxon>Chordata</taxon>
        <taxon>Craniata</taxon>
        <taxon>Vertebrata</taxon>
        <taxon>Euteleostomi</taxon>
        <taxon>Actinopterygii</taxon>
        <taxon>Neopterygii</taxon>
        <taxon>Teleostei</taxon>
        <taxon>Neoteleostei</taxon>
        <taxon>Acanthomorphata</taxon>
        <taxon>Carangaria</taxon>
        <taxon>Pleuronectiformes</taxon>
        <taxon>Pleuronectoidei</taxon>
        <taxon>Cynoglossidae</taxon>
        <taxon>Cynoglossinae</taxon>
        <taxon>Cynoglossus</taxon>
    </lineage>
</organism>
<feature type="chain" id="PRO_5017949972" evidence="1">
    <location>
        <begin position="21"/>
        <end position="114"/>
    </location>
</feature>
<dbReference type="AlphaFoldDB" id="A0A3P8WAS5"/>
<evidence type="ECO:0000313" key="2">
    <source>
        <dbReference type="Ensembl" id="ENSCSEP00000023784.1"/>
    </source>
</evidence>
<protein>
    <submittedName>
        <fullName evidence="2">Type-4 ice-structuring protein LS-12-like</fullName>
    </submittedName>
</protein>
<dbReference type="GeneTree" id="ENSGT00760000119766"/>
<reference evidence="2 3" key="1">
    <citation type="journal article" date="2014" name="Nat. Genet.">
        <title>Whole-genome sequence of a flatfish provides insights into ZW sex chromosome evolution and adaptation to a benthic lifestyle.</title>
        <authorList>
            <person name="Chen S."/>
            <person name="Zhang G."/>
            <person name="Shao C."/>
            <person name="Huang Q."/>
            <person name="Liu G."/>
            <person name="Zhang P."/>
            <person name="Song W."/>
            <person name="An N."/>
            <person name="Chalopin D."/>
            <person name="Volff J.N."/>
            <person name="Hong Y."/>
            <person name="Li Q."/>
            <person name="Sha Z."/>
            <person name="Zhou H."/>
            <person name="Xie M."/>
            <person name="Yu Q."/>
            <person name="Liu Y."/>
            <person name="Xiang H."/>
            <person name="Wang N."/>
            <person name="Wu K."/>
            <person name="Yang C."/>
            <person name="Zhou Q."/>
            <person name="Liao X."/>
            <person name="Yang L."/>
            <person name="Hu Q."/>
            <person name="Zhang J."/>
            <person name="Meng L."/>
            <person name="Jin L."/>
            <person name="Tian Y."/>
            <person name="Lian J."/>
            <person name="Yang J."/>
            <person name="Miao G."/>
            <person name="Liu S."/>
            <person name="Liang Z."/>
            <person name="Yan F."/>
            <person name="Li Y."/>
            <person name="Sun B."/>
            <person name="Zhang H."/>
            <person name="Zhang J."/>
            <person name="Zhu Y."/>
            <person name="Du M."/>
            <person name="Zhao Y."/>
            <person name="Schartl M."/>
            <person name="Tang Q."/>
            <person name="Wang J."/>
        </authorList>
    </citation>
    <scope>NUCLEOTIDE SEQUENCE</scope>
</reference>
<name>A0A3P8WAS5_CYNSE</name>
<proteinExistence type="predicted"/>
<keyword evidence="3" id="KW-1185">Reference proteome</keyword>
<feature type="signal peptide" evidence="1">
    <location>
        <begin position="1"/>
        <end position="20"/>
    </location>
</feature>
<keyword evidence="1" id="KW-0732">Signal</keyword>
<evidence type="ECO:0000313" key="3">
    <source>
        <dbReference type="Proteomes" id="UP000265120"/>
    </source>
</evidence>
<accession>A0A3P8WAS5</accession>
<dbReference type="Proteomes" id="UP000265120">
    <property type="component" value="Chromosome 18"/>
</dbReference>
<reference evidence="2" key="2">
    <citation type="submission" date="2025-08" db="UniProtKB">
        <authorList>
            <consortium name="Ensembl"/>
        </authorList>
    </citation>
    <scope>IDENTIFICATION</scope>
</reference>
<sequence length="114" mass="12971">MKFTLIAAVVLLALAQGSFAQDANLDIVKYFEDFRTKLTQDMATLVGNPELATQTENFLQEKKTQLEPLAAKIQEQVKTVAANAQAQFQPMMESLQTQMEDFFQRLTEQRKKVQ</sequence>
<dbReference type="InParanoid" id="A0A3P8WAS5"/>
<reference evidence="2" key="3">
    <citation type="submission" date="2025-09" db="UniProtKB">
        <authorList>
            <consortium name="Ensembl"/>
        </authorList>
    </citation>
    <scope>IDENTIFICATION</scope>
</reference>
<dbReference type="Ensembl" id="ENSCSET00000024101.1">
    <property type="protein sequence ID" value="ENSCSEP00000023784.1"/>
    <property type="gene ID" value="ENSCSEG00000015168.1"/>
</dbReference>
<dbReference type="OMA" id="QSAVMKF"/>
<dbReference type="SUPFAM" id="SSF47162">
    <property type="entry name" value="Apolipoprotein"/>
    <property type="match status" value="1"/>
</dbReference>
<evidence type="ECO:0000256" key="1">
    <source>
        <dbReference type="SAM" id="SignalP"/>
    </source>
</evidence>
<dbReference type="Gene3D" id="6.10.250.100">
    <property type="match status" value="1"/>
</dbReference>